<sequence>MSSENNSLELSAKRHREGSFLDSADSSMQNSDSSRGSNPLPPGVYPSTSAGLPSLPYVMHPQYMSSPVPGFHPSTAPQSSISDLDIQRIAAVLKGQIVSEVYNAFQQHFDEMKATIDTLSAQNKVLTQKVDDLEMYSRRSCIRITGIPEEKPQVDQDGKEVKVDENTTGKIVELARLIDVSVTEDDIEVSHRINRKDGSRDRPRQIITRIKNNVKRHALISNSYKLAKFPAKKGTYICQELTKARSKVAYEARQLVREKKIKSTGVWDGKILMTDLRGGKHAVQSLDEFLDVVRSLGIGNDTP</sequence>
<name>A0AA88XFA5_PINIB</name>
<reference evidence="2" key="1">
    <citation type="submission" date="2019-08" db="EMBL/GenBank/DDBJ databases">
        <title>The improved chromosome-level genome for the pearl oyster Pinctada fucata martensii using PacBio sequencing and Hi-C.</title>
        <authorList>
            <person name="Zheng Z."/>
        </authorList>
    </citation>
    <scope>NUCLEOTIDE SEQUENCE</scope>
    <source>
        <strain evidence="2">ZZ-2019</strain>
        <tissue evidence="2">Adductor muscle</tissue>
    </source>
</reference>
<comment type="caution">
    <text evidence="2">The sequence shown here is derived from an EMBL/GenBank/DDBJ whole genome shotgun (WGS) entry which is preliminary data.</text>
</comment>
<organism evidence="2 3">
    <name type="scientific">Pinctada imbricata</name>
    <name type="common">Atlantic pearl-oyster</name>
    <name type="synonym">Pinctada martensii</name>
    <dbReference type="NCBI Taxonomy" id="66713"/>
    <lineage>
        <taxon>Eukaryota</taxon>
        <taxon>Metazoa</taxon>
        <taxon>Spiralia</taxon>
        <taxon>Lophotrochozoa</taxon>
        <taxon>Mollusca</taxon>
        <taxon>Bivalvia</taxon>
        <taxon>Autobranchia</taxon>
        <taxon>Pteriomorphia</taxon>
        <taxon>Pterioida</taxon>
        <taxon>Pterioidea</taxon>
        <taxon>Pteriidae</taxon>
        <taxon>Pinctada</taxon>
    </lineage>
</organism>
<feature type="compositionally biased region" description="Low complexity" evidence="1">
    <location>
        <begin position="22"/>
        <end position="37"/>
    </location>
</feature>
<evidence type="ECO:0000313" key="2">
    <source>
        <dbReference type="EMBL" id="KAK3084001.1"/>
    </source>
</evidence>
<evidence type="ECO:0000313" key="3">
    <source>
        <dbReference type="Proteomes" id="UP001186944"/>
    </source>
</evidence>
<protein>
    <submittedName>
        <fullName evidence="2">Uncharacterized protein</fullName>
    </submittedName>
</protein>
<dbReference type="Proteomes" id="UP001186944">
    <property type="component" value="Unassembled WGS sequence"/>
</dbReference>
<feature type="region of interest" description="Disordered" evidence="1">
    <location>
        <begin position="1"/>
        <end position="47"/>
    </location>
</feature>
<gene>
    <name evidence="2" type="ORF">FSP39_006522</name>
</gene>
<proteinExistence type="predicted"/>
<keyword evidence="3" id="KW-1185">Reference proteome</keyword>
<dbReference type="EMBL" id="VSWD01000013">
    <property type="protein sequence ID" value="KAK3084001.1"/>
    <property type="molecule type" value="Genomic_DNA"/>
</dbReference>
<accession>A0AA88XFA5</accession>
<evidence type="ECO:0000256" key="1">
    <source>
        <dbReference type="SAM" id="MobiDB-lite"/>
    </source>
</evidence>
<dbReference type="AlphaFoldDB" id="A0AA88XFA5"/>